<dbReference type="SUPFAM" id="SSF47986">
    <property type="entry name" value="DEATH domain"/>
    <property type="match status" value="2"/>
</dbReference>
<evidence type="ECO:0000256" key="1">
    <source>
        <dbReference type="ARBA" id="ARBA00010134"/>
    </source>
</evidence>
<evidence type="ECO:0000256" key="6">
    <source>
        <dbReference type="ARBA" id="ARBA00022807"/>
    </source>
</evidence>
<sequence length="500" mass="56770">MATSQDQSLGSSSDENCQLRFREKLLAIDLELKFQDVESLKFLCIGFIPQNKMEKCRSALHLFDYLMTGEIISVKDPFFLAELLYTIKQNYLLRHLGYTKKQVECLLPIRGKLSPFRKLLYELSEGIDEENLKDIIFLLADKIPKVSMSPLSLLAYLEKNTEIDEDNVILLEKVFKKVAPFLLRKIENYKREKAAQEVTPPVDKETESLPQGQEEIFTPSDIKRFRGALTLIRNIKPPNMMVPTKGFYLFFLKETIMYRMDRKHRGHCIIINNHSFTSLKDRPGTHRDAECLKLVFEWLGFTAHKYDDVTKGVMDKILQEYKSHPGHADGDCFVFCILTHGEFGAVYSSDGVLIPIRSIMRHFTAQQCPGLAHKPKLFFIQACQGPEVQTSVLTEADAQNSKHLSLMDSVPTEADFLLGLATVPGYMSFRHIRDGSWYIQSLCNHLKKLVPSTCLFTGSSQVANCTVWTAVNSPTLSLVHSDASGPNVEERGHLKDGCCS</sequence>
<dbReference type="GO" id="GO:0051604">
    <property type="term" value="P:protein maturation"/>
    <property type="evidence" value="ECO:0007669"/>
    <property type="project" value="Ensembl"/>
</dbReference>
<dbReference type="Pfam" id="PF01335">
    <property type="entry name" value="DED"/>
    <property type="match status" value="2"/>
</dbReference>
<feature type="domain" description="Caspase family p20" evidence="11">
    <location>
        <begin position="264"/>
        <end position="387"/>
    </location>
</feature>
<dbReference type="CDD" id="cd08814">
    <property type="entry name" value="DED_Caspase_10_r2"/>
    <property type="match status" value="1"/>
</dbReference>
<dbReference type="InterPro" id="IPR011600">
    <property type="entry name" value="Pept_C14_caspase"/>
</dbReference>
<dbReference type="AlphaFoldDB" id="A0A8C5ZEP6"/>
<accession>A0A8C5ZEP6</accession>
<dbReference type="InterPro" id="IPR033139">
    <property type="entry name" value="Caspase_cys_AS"/>
</dbReference>
<feature type="domain" description="Caspase family p10" evidence="10">
    <location>
        <begin position="406"/>
        <end position="448"/>
    </location>
</feature>
<dbReference type="InterPro" id="IPR002138">
    <property type="entry name" value="Pept_C14_p10"/>
</dbReference>
<evidence type="ECO:0000259" key="9">
    <source>
        <dbReference type="PROSITE" id="PS50168"/>
    </source>
</evidence>
<proteinExistence type="inferred from homology"/>
<dbReference type="InterPro" id="IPR035701">
    <property type="entry name" value="CASP10_DED2"/>
</dbReference>
<keyword evidence="5" id="KW-0378">Hydrolase</keyword>
<dbReference type="Proteomes" id="UP000694407">
    <property type="component" value="Unplaced"/>
</dbReference>
<protein>
    <submittedName>
        <fullName evidence="12">Caspase 10</fullName>
    </submittedName>
</protein>
<feature type="domain" description="DED" evidence="9">
    <location>
        <begin position="115"/>
        <end position="188"/>
    </location>
</feature>
<evidence type="ECO:0000256" key="3">
    <source>
        <dbReference type="ARBA" id="ARBA00022703"/>
    </source>
</evidence>
<reference evidence="12" key="1">
    <citation type="submission" date="2025-08" db="UniProtKB">
        <authorList>
            <consortium name="Ensembl"/>
        </authorList>
    </citation>
    <scope>IDENTIFICATION</scope>
</reference>
<dbReference type="GO" id="GO:0031625">
    <property type="term" value="F:ubiquitin protein ligase binding"/>
    <property type="evidence" value="ECO:0007669"/>
    <property type="project" value="Ensembl"/>
</dbReference>
<dbReference type="Gene3D" id="1.10.533.10">
    <property type="entry name" value="Death Domain, Fas"/>
    <property type="match status" value="2"/>
</dbReference>
<dbReference type="GO" id="GO:0004197">
    <property type="term" value="F:cysteine-type endopeptidase activity"/>
    <property type="evidence" value="ECO:0007669"/>
    <property type="project" value="Ensembl"/>
</dbReference>
<organism evidence="12 13">
    <name type="scientific">Marmota marmota marmota</name>
    <name type="common">Alpine marmot</name>
    <dbReference type="NCBI Taxonomy" id="9994"/>
    <lineage>
        <taxon>Eukaryota</taxon>
        <taxon>Metazoa</taxon>
        <taxon>Chordata</taxon>
        <taxon>Craniata</taxon>
        <taxon>Vertebrata</taxon>
        <taxon>Euteleostomi</taxon>
        <taxon>Mammalia</taxon>
        <taxon>Eutheria</taxon>
        <taxon>Euarchontoglires</taxon>
        <taxon>Glires</taxon>
        <taxon>Rodentia</taxon>
        <taxon>Sciuromorpha</taxon>
        <taxon>Sciuridae</taxon>
        <taxon>Xerinae</taxon>
        <taxon>Marmotini</taxon>
        <taxon>Marmota</taxon>
    </lineage>
</organism>
<dbReference type="GO" id="GO:0031265">
    <property type="term" value="C:CD95 death-inducing signaling complex"/>
    <property type="evidence" value="ECO:0007669"/>
    <property type="project" value="Ensembl"/>
</dbReference>
<dbReference type="PANTHER" id="PTHR48169">
    <property type="entry name" value="DED DOMAIN-CONTAINING PROTEIN"/>
    <property type="match status" value="1"/>
</dbReference>
<evidence type="ECO:0000313" key="13">
    <source>
        <dbReference type="Proteomes" id="UP000694407"/>
    </source>
</evidence>
<dbReference type="PROSITE" id="PS50168">
    <property type="entry name" value="DED"/>
    <property type="match status" value="2"/>
</dbReference>
<dbReference type="GeneTree" id="ENSGT00940000160994"/>
<evidence type="ECO:0000256" key="5">
    <source>
        <dbReference type="ARBA" id="ARBA00022801"/>
    </source>
</evidence>
<dbReference type="InterPro" id="IPR015917">
    <property type="entry name" value="Pept_C14A"/>
</dbReference>
<name>A0A8C5ZEP6_MARMA</name>
<dbReference type="SUPFAM" id="SSF52129">
    <property type="entry name" value="Caspase-like"/>
    <property type="match status" value="1"/>
</dbReference>
<evidence type="ECO:0000256" key="2">
    <source>
        <dbReference type="ARBA" id="ARBA00022670"/>
    </source>
</evidence>
<dbReference type="SMART" id="SM00031">
    <property type="entry name" value="DED"/>
    <property type="match status" value="2"/>
</dbReference>
<keyword evidence="3" id="KW-0053">Apoptosis</keyword>
<dbReference type="CDD" id="cd00032">
    <property type="entry name" value="CASc"/>
    <property type="match status" value="1"/>
</dbReference>
<evidence type="ECO:0000256" key="8">
    <source>
        <dbReference type="RuleBase" id="RU003971"/>
    </source>
</evidence>
<evidence type="ECO:0000256" key="4">
    <source>
        <dbReference type="ARBA" id="ARBA00022737"/>
    </source>
</evidence>
<dbReference type="GO" id="GO:0035877">
    <property type="term" value="F:death effector domain binding"/>
    <property type="evidence" value="ECO:0007669"/>
    <property type="project" value="Ensembl"/>
</dbReference>
<dbReference type="PROSITE" id="PS50208">
    <property type="entry name" value="CASPASE_P20"/>
    <property type="match status" value="1"/>
</dbReference>
<keyword evidence="6" id="KW-0788">Thiol protease</keyword>
<dbReference type="GO" id="GO:0097342">
    <property type="term" value="C:ripoptosome"/>
    <property type="evidence" value="ECO:0007669"/>
    <property type="project" value="Ensembl"/>
</dbReference>
<dbReference type="InterPro" id="IPR016129">
    <property type="entry name" value="Caspase_his_AS"/>
</dbReference>
<dbReference type="Ensembl" id="ENSMMMT00000015746.1">
    <property type="protein sequence ID" value="ENSMMMP00000013798.1"/>
    <property type="gene ID" value="ENSMMMG00000012307.1"/>
</dbReference>
<dbReference type="GO" id="GO:0006508">
    <property type="term" value="P:proteolysis"/>
    <property type="evidence" value="ECO:0007669"/>
    <property type="project" value="UniProtKB-KW"/>
</dbReference>
<dbReference type="SMART" id="SM00115">
    <property type="entry name" value="CASc"/>
    <property type="match status" value="1"/>
</dbReference>
<evidence type="ECO:0000259" key="11">
    <source>
        <dbReference type="PROSITE" id="PS50208"/>
    </source>
</evidence>
<dbReference type="PROSITE" id="PS01122">
    <property type="entry name" value="CASPASE_CYS"/>
    <property type="match status" value="1"/>
</dbReference>
<keyword evidence="4" id="KW-0677">Repeat</keyword>
<dbReference type="FunFam" id="1.10.533.10:FF:000038">
    <property type="entry name" value="Caspase 10"/>
    <property type="match status" value="1"/>
</dbReference>
<evidence type="ECO:0000313" key="12">
    <source>
        <dbReference type="Ensembl" id="ENSMMMP00000013798.1"/>
    </source>
</evidence>
<keyword evidence="7" id="KW-0865">Zymogen</keyword>
<dbReference type="PRINTS" id="PR00376">
    <property type="entry name" value="IL1BCENZYME"/>
</dbReference>
<feature type="domain" description="DED" evidence="9">
    <location>
        <begin position="20"/>
        <end position="98"/>
    </location>
</feature>
<evidence type="ECO:0000256" key="7">
    <source>
        <dbReference type="ARBA" id="ARBA00023145"/>
    </source>
</evidence>
<dbReference type="PROSITE" id="PS01121">
    <property type="entry name" value="CASPASE_HIS"/>
    <property type="match status" value="1"/>
</dbReference>
<dbReference type="PROSITE" id="PS50207">
    <property type="entry name" value="CASPASE_P10"/>
    <property type="match status" value="1"/>
</dbReference>
<comment type="similarity">
    <text evidence="1 8">Belongs to the peptidase C14A family.</text>
</comment>
<dbReference type="GO" id="GO:1900119">
    <property type="term" value="P:positive regulation of execution phase of apoptosis"/>
    <property type="evidence" value="ECO:0007669"/>
    <property type="project" value="Ensembl"/>
</dbReference>
<dbReference type="InterPro" id="IPR011029">
    <property type="entry name" value="DEATH-like_dom_sf"/>
</dbReference>
<dbReference type="PANTHER" id="PTHR48169:SF7">
    <property type="entry name" value="CASPASE 10"/>
    <property type="match status" value="1"/>
</dbReference>
<dbReference type="FunFam" id="1.10.533.10:FF:000016">
    <property type="entry name" value="CASP8 and FADD-like apoptosis regulator"/>
    <property type="match status" value="1"/>
</dbReference>
<dbReference type="GO" id="GO:0043123">
    <property type="term" value="P:positive regulation of canonical NF-kappaB signal transduction"/>
    <property type="evidence" value="ECO:0007669"/>
    <property type="project" value="Ensembl"/>
</dbReference>
<dbReference type="GO" id="GO:0097194">
    <property type="term" value="P:execution phase of apoptosis"/>
    <property type="evidence" value="ECO:0007669"/>
    <property type="project" value="Ensembl"/>
</dbReference>
<gene>
    <name evidence="12" type="primary">CASP10</name>
</gene>
<keyword evidence="2" id="KW-0645">Protease</keyword>
<dbReference type="Pfam" id="PF00656">
    <property type="entry name" value="Peptidase_C14"/>
    <property type="match status" value="1"/>
</dbReference>
<reference evidence="12" key="2">
    <citation type="submission" date="2025-09" db="UniProtKB">
        <authorList>
            <consortium name="Ensembl"/>
        </authorList>
    </citation>
    <scope>IDENTIFICATION</scope>
</reference>
<evidence type="ECO:0000259" key="10">
    <source>
        <dbReference type="PROSITE" id="PS50207"/>
    </source>
</evidence>
<dbReference type="InterPro" id="IPR029030">
    <property type="entry name" value="Caspase-like_dom_sf"/>
</dbReference>
<dbReference type="InterPro" id="IPR001875">
    <property type="entry name" value="DED_dom"/>
</dbReference>
<dbReference type="Gene3D" id="3.40.50.1460">
    <property type="match status" value="1"/>
</dbReference>
<keyword evidence="13" id="KW-1185">Reference proteome</keyword>
<dbReference type="InterPro" id="IPR001309">
    <property type="entry name" value="Pept_C14_p20"/>
</dbReference>